<evidence type="ECO:0000259" key="9">
    <source>
        <dbReference type="Pfam" id="PF11412"/>
    </source>
</evidence>
<feature type="transmembrane region" description="Helical" evidence="6">
    <location>
        <begin position="385"/>
        <end position="405"/>
    </location>
</feature>
<reference evidence="10" key="1">
    <citation type="submission" date="2023-07" db="EMBL/GenBank/DDBJ databases">
        <title>Genome content predicts the carbon catabolic preferences of heterotrophic bacteria.</title>
        <authorList>
            <person name="Gralka M."/>
        </authorList>
    </citation>
    <scope>NUCLEOTIDE SEQUENCE</scope>
    <source>
        <strain evidence="10">G2M05</strain>
    </source>
</reference>
<feature type="transmembrane region" description="Helical" evidence="6">
    <location>
        <begin position="347"/>
        <end position="365"/>
    </location>
</feature>
<evidence type="ECO:0000313" key="11">
    <source>
        <dbReference type="Proteomes" id="UP001170624"/>
    </source>
</evidence>
<accession>A0AAW7Y3Q4</accession>
<evidence type="ECO:0000259" key="8">
    <source>
        <dbReference type="Pfam" id="PF02683"/>
    </source>
</evidence>
<evidence type="ECO:0000256" key="4">
    <source>
        <dbReference type="ARBA" id="ARBA00022989"/>
    </source>
</evidence>
<dbReference type="Gene3D" id="3.40.30.10">
    <property type="entry name" value="Glutaredoxin"/>
    <property type="match status" value="1"/>
</dbReference>
<comment type="caution">
    <text evidence="10">The sequence shown here is derived from an EMBL/GenBank/DDBJ whole genome shotgun (WGS) entry which is preliminary data.</text>
</comment>
<dbReference type="PANTHER" id="PTHR32234">
    <property type="entry name" value="THIOL:DISULFIDE INTERCHANGE PROTEIN DSBD"/>
    <property type="match status" value="1"/>
</dbReference>
<dbReference type="AlphaFoldDB" id="A0AAW7Y3Q4"/>
<dbReference type="PANTHER" id="PTHR32234:SF3">
    <property type="entry name" value="SUPPRESSION OF COPPER SENSITIVITY PROTEIN"/>
    <property type="match status" value="1"/>
</dbReference>
<evidence type="ECO:0000256" key="5">
    <source>
        <dbReference type="ARBA" id="ARBA00023136"/>
    </source>
</evidence>
<keyword evidence="4 6" id="KW-1133">Transmembrane helix</keyword>
<feature type="transmembrane region" description="Helical" evidence="6">
    <location>
        <begin position="462"/>
        <end position="490"/>
    </location>
</feature>
<feature type="domain" description="Cytochrome C biogenesis protein transmembrane" evidence="8">
    <location>
        <begin position="305"/>
        <end position="517"/>
    </location>
</feature>
<dbReference type="RefSeq" id="WP_303498341.1">
    <property type="nucleotide sequence ID" value="NZ_JAUOPU010000002.1"/>
</dbReference>
<feature type="transmembrane region" description="Helical" evidence="6">
    <location>
        <begin position="551"/>
        <end position="569"/>
    </location>
</feature>
<keyword evidence="5 6" id="KW-0472">Membrane</keyword>
<dbReference type="Pfam" id="PF02683">
    <property type="entry name" value="DsbD_TM"/>
    <property type="match status" value="1"/>
</dbReference>
<proteinExistence type="predicted"/>
<evidence type="ECO:0000256" key="2">
    <source>
        <dbReference type="ARBA" id="ARBA00022692"/>
    </source>
</evidence>
<protein>
    <submittedName>
        <fullName evidence="10">Protein-disulfide reductase DsbD family protein</fullName>
    </submittedName>
</protein>
<dbReference type="InterPro" id="IPR035671">
    <property type="entry name" value="DsbD_gamma"/>
</dbReference>
<feature type="chain" id="PRO_5043342129" evidence="7">
    <location>
        <begin position="30"/>
        <end position="699"/>
    </location>
</feature>
<feature type="domain" description="Thiol:disulfide interchange protein DsbD N-terminal" evidence="9">
    <location>
        <begin position="56"/>
        <end position="161"/>
    </location>
</feature>
<dbReference type="GO" id="GO:0016020">
    <property type="term" value="C:membrane"/>
    <property type="evidence" value="ECO:0007669"/>
    <property type="project" value="UniProtKB-SubCell"/>
</dbReference>
<feature type="transmembrane region" description="Helical" evidence="6">
    <location>
        <begin position="502"/>
        <end position="520"/>
    </location>
</feature>
<organism evidence="10 11">
    <name type="scientific">Photobacterium sanguinicancri</name>
    <dbReference type="NCBI Taxonomy" id="875932"/>
    <lineage>
        <taxon>Bacteria</taxon>
        <taxon>Pseudomonadati</taxon>
        <taxon>Pseudomonadota</taxon>
        <taxon>Gammaproteobacteria</taxon>
        <taxon>Vibrionales</taxon>
        <taxon>Vibrionaceae</taxon>
        <taxon>Photobacterium</taxon>
    </lineage>
</organism>
<dbReference type="SUPFAM" id="SSF52833">
    <property type="entry name" value="Thioredoxin-like"/>
    <property type="match status" value="1"/>
</dbReference>
<dbReference type="Proteomes" id="UP001170624">
    <property type="component" value="Unassembled WGS sequence"/>
</dbReference>
<evidence type="ECO:0000256" key="3">
    <source>
        <dbReference type="ARBA" id="ARBA00022748"/>
    </source>
</evidence>
<keyword evidence="7" id="KW-0732">Signal</keyword>
<dbReference type="GO" id="GO:0017004">
    <property type="term" value="P:cytochrome complex assembly"/>
    <property type="evidence" value="ECO:0007669"/>
    <property type="project" value="UniProtKB-KW"/>
</dbReference>
<evidence type="ECO:0000256" key="6">
    <source>
        <dbReference type="SAM" id="Phobius"/>
    </source>
</evidence>
<feature type="transmembrane region" description="Helical" evidence="6">
    <location>
        <begin position="434"/>
        <end position="456"/>
    </location>
</feature>
<gene>
    <name evidence="10" type="ORF">Q4568_03485</name>
</gene>
<evidence type="ECO:0000313" key="10">
    <source>
        <dbReference type="EMBL" id="MDO6541577.1"/>
    </source>
</evidence>
<name>A0AAW7Y3Q4_9GAMM</name>
<keyword evidence="3" id="KW-0201">Cytochrome c-type biogenesis</keyword>
<feature type="transmembrane region" description="Helical" evidence="6">
    <location>
        <begin position="304"/>
        <end position="326"/>
    </location>
</feature>
<dbReference type="InterPro" id="IPR003834">
    <property type="entry name" value="Cyt_c_assmbl_TM_dom"/>
</dbReference>
<dbReference type="GO" id="GO:0015035">
    <property type="term" value="F:protein-disulfide reductase activity"/>
    <property type="evidence" value="ECO:0007669"/>
    <property type="project" value="TreeGrafter"/>
</dbReference>
<keyword evidence="2 6" id="KW-0812">Transmembrane</keyword>
<sequence>MQKNKRYRRLAMFWLFAIFYALTAVNANAETQATGWLQNPNHPPIETQFVVTGQVSESDQTLAGYLEVRLDGDWKSYWRSPGEGGVAPEMRWDKSKNISAVDWHWPYPKRFQTLGLETLGYKKDVIFPMTLHIKDLTKPVVLDAKLTLSSCTTICVLTDYPIKLSFDPSHLTVSDDAMRTYAKGVSKVPKASPLLSGVNAVWDQTKEQLQVTTVNKMGWKAPDVIVDGQSDEVQDSTFSRPVVEIDGNNLIATFDVSSWMGTPHLSDEKVAITFKDSDFFAEQSAVIKADTIVTSSSNSSIVKMVLFAVLGGLILNVMPCVFPVLGMKLSGIISAQGVEKKQVRRQFLSSASGIFASFWLLAAFLAVLKLSGSAIGWGIQFQSGWFIGLMFVITALFGANMLGLFEIRLSSNTNTWMASQGDNSHLGHFTQGMFATLLATPCSAPFLGTAIAYALATNIPTMFAIFTALAFGMALPWILVSAFPSIALALPRPGAWMNRIKYLFGIMMLITSLWLLSLLSNHISPQWLYALAWVSGGTFLIRMMQIHGLKATGFAGILLAIVVSSSVFIEQSVTAKVLPPEPDWQPLSVDAINNYVADGKVVFVDVTADWCVTCKANKIGVILQEPVLSKLNSQDVIAMKGDWTVPSKTITAYLQRHDRFGVPFNVVYGPNAPQGIKLPVILTSNVVMQAIKQAGIDNG</sequence>
<dbReference type="InterPro" id="IPR028250">
    <property type="entry name" value="DsbDN"/>
</dbReference>
<dbReference type="Pfam" id="PF11412">
    <property type="entry name" value="DsbD_N"/>
    <property type="match status" value="1"/>
</dbReference>
<dbReference type="GO" id="GO:0045454">
    <property type="term" value="P:cell redox homeostasis"/>
    <property type="evidence" value="ECO:0007669"/>
    <property type="project" value="TreeGrafter"/>
</dbReference>
<dbReference type="CDD" id="cd02953">
    <property type="entry name" value="DsbDgamma"/>
    <property type="match status" value="1"/>
</dbReference>
<comment type="subcellular location">
    <subcellularLocation>
        <location evidence="1">Membrane</location>
        <topology evidence="1">Multi-pass membrane protein</topology>
    </subcellularLocation>
</comment>
<evidence type="ECO:0000256" key="1">
    <source>
        <dbReference type="ARBA" id="ARBA00004141"/>
    </source>
</evidence>
<dbReference type="Pfam" id="PF13899">
    <property type="entry name" value="Thioredoxin_7"/>
    <property type="match status" value="1"/>
</dbReference>
<evidence type="ECO:0000256" key="7">
    <source>
        <dbReference type="SAM" id="SignalP"/>
    </source>
</evidence>
<feature type="signal peptide" evidence="7">
    <location>
        <begin position="1"/>
        <end position="29"/>
    </location>
</feature>
<dbReference type="EMBL" id="JAUOPU010000002">
    <property type="protein sequence ID" value="MDO6541577.1"/>
    <property type="molecule type" value="Genomic_DNA"/>
</dbReference>
<dbReference type="InterPro" id="IPR036249">
    <property type="entry name" value="Thioredoxin-like_sf"/>
</dbReference>